<sequence length="205" mass="22873">MTTAIFVILAAVMLFFVLKAWQVWKERFGSRDDNYEILQMQRLLDGDDRPDDPIQAVAVMAGGKLPASVRKPAAAAPAKSLPPLPDAAQIETRKHLPVLDGPAQEIYLRLHAEMPQIPLLACVDVAALTGTSGVTPPRVQADFVLCKKDFTPAVVIFIDRVPGDSLQARAEQLLRLHRLRVLRWPVDRLPSREEMRKQIFRPKAA</sequence>
<dbReference type="EMBL" id="JBEWLZ010000004">
    <property type="protein sequence ID" value="MET1489896.1"/>
    <property type="molecule type" value="Genomic_DNA"/>
</dbReference>
<evidence type="ECO:0008006" key="3">
    <source>
        <dbReference type="Google" id="ProtNLM"/>
    </source>
</evidence>
<dbReference type="Proteomes" id="UP001548590">
    <property type="component" value="Unassembled WGS sequence"/>
</dbReference>
<keyword evidence="2" id="KW-1185">Reference proteome</keyword>
<proteinExistence type="predicted"/>
<organism evidence="1 2">
    <name type="scientific">Uliginosibacterium paludis</name>
    <dbReference type="NCBI Taxonomy" id="1615952"/>
    <lineage>
        <taxon>Bacteria</taxon>
        <taxon>Pseudomonadati</taxon>
        <taxon>Pseudomonadota</taxon>
        <taxon>Betaproteobacteria</taxon>
        <taxon>Rhodocyclales</taxon>
        <taxon>Zoogloeaceae</taxon>
        <taxon>Uliginosibacterium</taxon>
    </lineage>
</organism>
<protein>
    <recommendedName>
        <fullName evidence="3">DUF2726 domain-containing protein</fullName>
    </recommendedName>
</protein>
<gene>
    <name evidence="1" type="ORF">ABVT11_08660</name>
</gene>
<evidence type="ECO:0000313" key="2">
    <source>
        <dbReference type="Proteomes" id="UP001548590"/>
    </source>
</evidence>
<evidence type="ECO:0000313" key="1">
    <source>
        <dbReference type="EMBL" id="MET1489896.1"/>
    </source>
</evidence>
<dbReference type="RefSeq" id="WP_345923204.1">
    <property type="nucleotide sequence ID" value="NZ_JBDIVF010000001.1"/>
</dbReference>
<reference evidence="1 2" key="1">
    <citation type="submission" date="2024-07" db="EMBL/GenBank/DDBJ databases">
        <title>Uliginosibacterium paludis KCTC:42655.</title>
        <authorList>
            <person name="Kim M.K."/>
        </authorList>
    </citation>
    <scope>NUCLEOTIDE SEQUENCE [LARGE SCALE GENOMIC DNA]</scope>
    <source>
        <strain evidence="1 2">KCTC 42655</strain>
    </source>
</reference>
<accession>A0ABV2CPQ2</accession>
<name>A0ABV2CPQ2_9RHOO</name>
<comment type="caution">
    <text evidence="1">The sequence shown here is derived from an EMBL/GenBank/DDBJ whole genome shotgun (WGS) entry which is preliminary data.</text>
</comment>